<name>A0A9P6JZT5_9FUNG</name>
<reference evidence="1" key="1">
    <citation type="journal article" date="2020" name="Fungal Divers.">
        <title>Resolving the Mortierellaceae phylogeny through synthesis of multi-gene phylogenetics and phylogenomics.</title>
        <authorList>
            <person name="Vandepol N."/>
            <person name="Liber J."/>
            <person name="Desiro A."/>
            <person name="Na H."/>
            <person name="Kennedy M."/>
            <person name="Barry K."/>
            <person name="Grigoriev I.V."/>
            <person name="Miller A.N."/>
            <person name="O'Donnell K."/>
            <person name="Stajich J.E."/>
            <person name="Bonito G."/>
        </authorList>
    </citation>
    <scope>NUCLEOTIDE SEQUENCE</scope>
    <source>
        <strain evidence="1">NRRL 2591</strain>
    </source>
</reference>
<accession>A0A9P6JZT5</accession>
<comment type="caution">
    <text evidence="1">The sequence shown here is derived from an EMBL/GenBank/DDBJ whole genome shotgun (WGS) entry which is preliminary data.</text>
</comment>
<protein>
    <submittedName>
        <fullName evidence="1">Uncharacterized protein</fullName>
    </submittedName>
</protein>
<proteinExistence type="predicted"/>
<keyword evidence="2" id="KW-1185">Reference proteome</keyword>
<dbReference type="Proteomes" id="UP000723463">
    <property type="component" value="Unassembled WGS sequence"/>
</dbReference>
<gene>
    <name evidence="1" type="ORF">EC957_004607</name>
</gene>
<dbReference type="EMBL" id="JAAAXW010000212">
    <property type="protein sequence ID" value="KAF9540168.1"/>
    <property type="molecule type" value="Genomic_DNA"/>
</dbReference>
<organism evidence="1 2">
    <name type="scientific">Mortierella hygrophila</name>
    <dbReference type="NCBI Taxonomy" id="979708"/>
    <lineage>
        <taxon>Eukaryota</taxon>
        <taxon>Fungi</taxon>
        <taxon>Fungi incertae sedis</taxon>
        <taxon>Mucoromycota</taxon>
        <taxon>Mortierellomycotina</taxon>
        <taxon>Mortierellomycetes</taxon>
        <taxon>Mortierellales</taxon>
        <taxon>Mortierellaceae</taxon>
        <taxon>Mortierella</taxon>
    </lineage>
</organism>
<sequence>MHFASAQYAKDMFVAVDMKTMGGDTLFGFVLPSSAHLLGEGKVAFVSPLKHRLEETPEDKDLQLALKPHKYGLLVNVEDYELLEDDDPFCYMPFKGHSELITRKLQGCLIQSGYDVVMCLKVEVFGRSPDEDPHSVASLVSPDVRSFKVINEMNEGANQLMIGTVRWNVLVTMSVVLTSGKIVVGPNNTTFFPHKASHVWLKKGGEKAMFNNVERQTRSHFDDDITYRKHACVHPRFLKFNTMPVTLATLWAFKKASRGWSGLKLAAFVFYKLYSDDGVVLLKSEVEKYLKEVRPKKDEDDCGILGNLQRLMHVMRDEETRPVTEEVNKELKSLANSIQKEQTKLNLGIVTAEVERVIDGILKGKM</sequence>
<dbReference type="AlphaFoldDB" id="A0A9P6JZT5"/>
<evidence type="ECO:0000313" key="1">
    <source>
        <dbReference type="EMBL" id="KAF9540168.1"/>
    </source>
</evidence>
<evidence type="ECO:0000313" key="2">
    <source>
        <dbReference type="Proteomes" id="UP000723463"/>
    </source>
</evidence>